<sequence>MFNSKRHWFYFNLILLLLLHFIPFLSVPIKWFETYFHELSHGLAAILTGGEIVNLKIRLNGSGECITRGGMAFIISFAGYSGAACFGLLFSKIYLSCKKNLVTLASLLVFISLILVTILYVRDLITFAICTFILLLIYCSMRYLKLKQKNMLGLFIAMSIIFNAIKSPLYLFDGQHRGDGARLADMTFIPEFIWIAIWFSWGALMLFYLWRSLYAKHL</sequence>
<feature type="transmembrane region" description="Helical" evidence="1">
    <location>
        <begin position="151"/>
        <end position="172"/>
    </location>
</feature>
<accession>A0ABV1RLZ9</accession>
<comment type="caution">
    <text evidence="2">The sequence shown here is derived from an EMBL/GenBank/DDBJ whole genome shotgun (WGS) entry which is preliminary data.</text>
</comment>
<evidence type="ECO:0000313" key="2">
    <source>
        <dbReference type="EMBL" id="MER2493968.1"/>
    </source>
</evidence>
<keyword evidence="1" id="KW-0812">Transmembrane</keyword>
<dbReference type="EMBL" id="JBELOE010000280">
    <property type="protein sequence ID" value="MER2493968.1"/>
    <property type="molecule type" value="Genomic_DNA"/>
</dbReference>
<protein>
    <submittedName>
        <fullName evidence="2">M50 family metallopeptidase</fullName>
    </submittedName>
</protein>
<name>A0ABV1RLZ9_9ALTE</name>
<dbReference type="Proteomes" id="UP001467690">
    <property type="component" value="Unassembled WGS sequence"/>
</dbReference>
<organism evidence="2 3">
    <name type="scientific">Catenovulum sediminis</name>
    <dbReference type="NCBI Taxonomy" id="1740262"/>
    <lineage>
        <taxon>Bacteria</taxon>
        <taxon>Pseudomonadati</taxon>
        <taxon>Pseudomonadota</taxon>
        <taxon>Gammaproteobacteria</taxon>
        <taxon>Alteromonadales</taxon>
        <taxon>Alteromonadaceae</taxon>
        <taxon>Catenovulum</taxon>
    </lineage>
</organism>
<feature type="transmembrane region" description="Helical" evidence="1">
    <location>
        <begin position="69"/>
        <end position="89"/>
    </location>
</feature>
<keyword evidence="1" id="KW-1133">Transmembrane helix</keyword>
<dbReference type="PANTHER" id="PTHR33979">
    <property type="entry name" value="OS02G0221600 PROTEIN"/>
    <property type="match status" value="1"/>
</dbReference>
<proteinExistence type="predicted"/>
<reference evidence="2 3" key="1">
    <citation type="submission" date="2024-06" db="EMBL/GenBank/DDBJ databases">
        <authorList>
            <person name="Chen R.Y."/>
        </authorList>
    </citation>
    <scope>NUCLEOTIDE SEQUENCE [LARGE SCALE GENOMIC DNA]</scope>
    <source>
        <strain evidence="2 3">D2</strain>
    </source>
</reference>
<keyword evidence="3" id="KW-1185">Reference proteome</keyword>
<evidence type="ECO:0000313" key="3">
    <source>
        <dbReference type="Proteomes" id="UP001467690"/>
    </source>
</evidence>
<dbReference type="PANTHER" id="PTHR33979:SF2">
    <property type="entry name" value="PEPTIDASE M50B-LIKE-DOMAIN-CONTAINING PROTEIN"/>
    <property type="match status" value="1"/>
</dbReference>
<dbReference type="Pfam" id="PF13398">
    <property type="entry name" value="Peptidase_M50B"/>
    <property type="match status" value="1"/>
</dbReference>
<dbReference type="RefSeq" id="WP_350402993.1">
    <property type="nucleotide sequence ID" value="NZ_JBELOE010000280.1"/>
</dbReference>
<feature type="transmembrane region" description="Helical" evidence="1">
    <location>
        <begin position="192"/>
        <end position="210"/>
    </location>
</feature>
<evidence type="ECO:0000256" key="1">
    <source>
        <dbReference type="SAM" id="Phobius"/>
    </source>
</evidence>
<feature type="transmembrane region" description="Helical" evidence="1">
    <location>
        <begin position="101"/>
        <end position="119"/>
    </location>
</feature>
<gene>
    <name evidence="2" type="ORF">ABS311_19005</name>
</gene>
<keyword evidence="1" id="KW-0472">Membrane</keyword>
<dbReference type="InterPro" id="IPR049500">
    <property type="entry name" value="Peptidase_M50B-like"/>
</dbReference>
<feature type="transmembrane region" description="Helical" evidence="1">
    <location>
        <begin position="7"/>
        <end position="29"/>
    </location>
</feature>
<feature type="transmembrane region" description="Helical" evidence="1">
    <location>
        <begin position="125"/>
        <end position="144"/>
    </location>
</feature>